<evidence type="ECO:0000313" key="3">
    <source>
        <dbReference type="EMBL" id="AGW14487.1"/>
    </source>
</evidence>
<dbReference type="SUPFAM" id="SSF55073">
    <property type="entry name" value="Nucleotide cyclase"/>
    <property type="match status" value="1"/>
</dbReference>
<dbReference type="SMART" id="SM00267">
    <property type="entry name" value="GGDEF"/>
    <property type="match status" value="1"/>
</dbReference>
<dbReference type="GO" id="GO:0052621">
    <property type="term" value="F:diguanylate cyclase activity"/>
    <property type="evidence" value="ECO:0007669"/>
    <property type="project" value="UniProtKB-EC"/>
</dbReference>
<dbReference type="EMBL" id="CP006585">
    <property type="protein sequence ID" value="AGW14487.1"/>
    <property type="molecule type" value="Genomic_DNA"/>
</dbReference>
<dbReference type="EC" id="2.7.7.65" evidence="1"/>
<proteinExistence type="predicted"/>
<dbReference type="AlphaFoldDB" id="T2GEY3"/>
<accession>T2GEY3</accession>
<reference evidence="4" key="2">
    <citation type="submission" date="2013-07" db="EMBL/GenBank/DDBJ databases">
        <authorList>
            <person name="Morais-Silva F.O."/>
            <person name="Rezende A.M."/>
            <person name="Pimentel C."/>
            <person name="Resende D.M."/>
            <person name="Santos C.I."/>
            <person name="Clemente C."/>
            <person name="de Oliveira L.M."/>
            <person name="da Silva S.M."/>
            <person name="Costa D.A."/>
            <person name="Varela-Raposo A."/>
            <person name="Horacio E.C.A."/>
            <person name="Matos M."/>
            <person name="Flores O."/>
            <person name="Ruiz J.C."/>
            <person name="Rodrigues-Pousada C."/>
        </authorList>
    </citation>
    <scope>NUCLEOTIDE SEQUENCE [LARGE SCALE GENOMIC DNA]</scope>
    <source>
        <strain evidence="4">ATCC 19364 / DSM 1382 / NCIMB 9332 / VKM B-1759</strain>
    </source>
</reference>
<gene>
    <name evidence="3" type="ORF">DGI_2756</name>
</gene>
<dbReference type="CDD" id="cd01949">
    <property type="entry name" value="GGDEF"/>
    <property type="match status" value="1"/>
</dbReference>
<evidence type="ECO:0000256" key="1">
    <source>
        <dbReference type="ARBA" id="ARBA00012528"/>
    </source>
</evidence>
<dbReference type="GO" id="GO:0043709">
    <property type="term" value="P:cell adhesion involved in single-species biofilm formation"/>
    <property type="evidence" value="ECO:0007669"/>
    <property type="project" value="TreeGrafter"/>
</dbReference>
<dbReference type="PROSITE" id="PS50887">
    <property type="entry name" value="GGDEF"/>
    <property type="match status" value="1"/>
</dbReference>
<dbReference type="Proteomes" id="UP000016587">
    <property type="component" value="Chromosome"/>
</dbReference>
<dbReference type="STRING" id="1121448.DGI_2756"/>
<dbReference type="PATRIC" id="fig|1121448.10.peg.2718"/>
<keyword evidence="4" id="KW-1185">Reference proteome</keyword>
<reference evidence="3 4" key="1">
    <citation type="journal article" date="2013" name="J. Bacteriol.">
        <title>Roles of HynAB and Ech, the only two hydrogenases found in the model sulfate reducer Desulfovibrio gigas.</title>
        <authorList>
            <person name="Morais-Silva F.O."/>
            <person name="Santos C.I."/>
            <person name="Rodrigues R."/>
            <person name="Pereira I.A."/>
            <person name="Rodrigues-Pousada C."/>
        </authorList>
    </citation>
    <scope>NUCLEOTIDE SEQUENCE [LARGE SCALE GENOMIC DNA]</scope>
    <source>
        <strain evidence="4">ATCC 19364 / DSM 1382 / NCIMB 9332 / VKM B-1759</strain>
    </source>
</reference>
<dbReference type="PANTHER" id="PTHR45138">
    <property type="entry name" value="REGULATORY COMPONENTS OF SENSORY TRANSDUCTION SYSTEM"/>
    <property type="match status" value="1"/>
</dbReference>
<dbReference type="PANTHER" id="PTHR45138:SF24">
    <property type="entry name" value="DIGUANYLATE CYCLASE DGCC-RELATED"/>
    <property type="match status" value="1"/>
</dbReference>
<protein>
    <recommendedName>
        <fullName evidence="1">diguanylate cyclase</fullName>
        <ecNumber evidence="1">2.7.7.65</ecNumber>
    </recommendedName>
</protein>
<dbReference type="eggNOG" id="COG3706">
    <property type="taxonomic scope" value="Bacteria"/>
</dbReference>
<dbReference type="InterPro" id="IPR029787">
    <property type="entry name" value="Nucleotide_cyclase"/>
</dbReference>
<dbReference type="Pfam" id="PF00990">
    <property type="entry name" value="GGDEF"/>
    <property type="match status" value="1"/>
</dbReference>
<dbReference type="GO" id="GO:0005886">
    <property type="term" value="C:plasma membrane"/>
    <property type="evidence" value="ECO:0007669"/>
    <property type="project" value="TreeGrafter"/>
</dbReference>
<evidence type="ECO:0000313" key="4">
    <source>
        <dbReference type="Proteomes" id="UP000016587"/>
    </source>
</evidence>
<dbReference type="GO" id="GO:1902201">
    <property type="term" value="P:negative regulation of bacterial-type flagellum-dependent cell motility"/>
    <property type="evidence" value="ECO:0007669"/>
    <property type="project" value="TreeGrafter"/>
</dbReference>
<sequence>MLQAQGMPEHETDGEGLVIARLVPSLTLDDWKTMLERPELAGLKDWIALPLAGDTLPFLHHLQSRLEELAWQTEHDPLTGLHNRRAFDRILSQELNRAQRQHSRLALAIIDLDNFKRVNDTYGHPCGDMALQTLARVLTAGKRGYDVAARTGGEEFSLILPGAGMRRARAMVQRLLETFSEQDIHCSPEGQDLPPFRCSFSAGLAITRGASRVRPTEFISLADQALYRAKHAGKACVEACLTMDEETMVRSTLVQSNEKRFLLSNASGKGMLDDDDGLFFPEDA</sequence>
<dbReference type="FunFam" id="3.30.70.270:FF:000001">
    <property type="entry name" value="Diguanylate cyclase domain protein"/>
    <property type="match status" value="1"/>
</dbReference>
<dbReference type="NCBIfam" id="TIGR00254">
    <property type="entry name" value="GGDEF"/>
    <property type="match status" value="1"/>
</dbReference>
<dbReference type="HOGENOM" id="CLU_000445_11_5_7"/>
<dbReference type="Gene3D" id="3.30.70.270">
    <property type="match status" value="1"/>
</dbReference>
<dbReference type="InterPro" id="IPR050469">
    <property type="entry name" value="Diguanylate_Cyclase"/>
</dbReference>
<organism evidence="3 4">
    <name type="scientific">Megalodesulfovibrio gigas (strain ATCC 19364 / DSM 1382 / NCIMB 9332 / VKM B-1759)</name>
    <name type="common">Desulfovibrio gigas</name>
    <dbReference type="NCBI Taxonomy" id="1121448"/>
    <lineage>
        <taxon>Bacteria</taxon>
        <taxon>Pseudomonadati</taxon>
        <taxon>Thermodesulfobacteriota</taxon>
        <taxon>Desulfovibrionia</taxon>
        <taxon>Desulfovibrionales</taxon>
        <taxon>Desulfovibrionaceae</taxon>
        <taxon>Megalodesulfovibrio</taxon>
    </lineage>
</organism>
<evidence type="ECO:0000259" key="2">
    <source>
        <dbReference type="PROSITE" id="PS50887"/>
    </source>
</evidence>
<dbReference type="InterPro" id="IPR000160">
    <property type="entry name" value="GGDEF_dom"/>
</dbReference>
<name>T2GEY3_MEGG1</name>
<dbReference type="KEGG" id="dgg:DGI_2756"/>
<dbReference type="InterPro" id="IPR043128">
    <property type="entry name" value="Rev_trsase/Diguanyl_cyclase"/>
</dbReference>
<feature type="domain" description="GGDEF" evidence="2">
    <location>
        <begin position="103"/>
        <end position="242"/>
    </location>
</feature>